<keyword evidence="2" id="KW-1185">Reference proteome</keyword>
<reference evidence="1" key="1">
    <citation type="submission" date="2023-07" db="EMBL/GenBank/DDBJ databases">
        <authorList>
            <consortium name="CYATHOMIX"/>
        </authorList>
    </citation>
    <scope>NUCLEOTIDE SEQUENCE</scope>
    <source>
        <strain evidence="1">N/A</strain>
    </source>
</reference>
<sequence length="268" mass="31640">VGKDGVPLPADQQGQGLNEDEINNIVTERVRTRVNEMKETQDYKDFLRHKHGLKGGSTSYQDFVDNDNITIKMPNKVGLMQSESLFGYLNRKFCYTHLNKKGEVIRNSKGNVCYVHTKRYINARYNNYEKNIDKIVLAYRKALNWFVTTLNAEVGLTDDDLRKIAYYNYTYRFRLLSYEQFNKLTYEPQADDLMFNLDSILMLDKKEQFVQGVYLPFTSFFTEHEYYATMLDSVLERYQFVGDSERYVKYENVKRARQRLAGLSVVHY</sequence>
<evidence type="ECO:0000313" key="1">
    <source>
        <dbReference type="EMBL" id="CAJ0596465.1"/>
    </source>
</evidence>
<dbReference type="AlphaFoldDB" id="A0AA36M3A9"/>
<evidence type="ECO:0000313" key="2">
    <source>
        <dbReference type="Proteomes" id="UP001176961"/>
    </source>
</evidence>
<name>A0AA36M3A9_CYLNA</name>
<organism evidence="1 2">
    <name type="scientific">Cylicocyclus nassatus</name>
    <name type="common">Nematode worm</name>
    <dbReference type="NCBI Taxonomy" id="53992"/>
    <lineage>
        <taxon>Eukaryota</taxon>
        <taxon>Metazoa</taxon>
        <taxon>Ecdysozoa</taxon>
        <taxon>Nematoda</taxon>
        <taxon>Chromadorea</taxon>
        <taxon>Rhabditida</taxon>
        <taxon>Rhabditina</taxon>
        <taxon>Rhabditomorpha</taxon>
        <taxon>Strongyloidea</taxon>
        <taxon>Strongylidae</taxon>
        <taxon>Cylicocyclus</taxon>
    </lineage>
</organism>
<dbReference type="EMBL" id="CATQJL010000148">
    <property type="protein sequence ID" value="CAJ0596465.1"/>
    <property type="molecule type" value="Genomic_DNA"/>
</dbReference>
<proteinExistence type="predicted"/>
<protein>
    <submittedName>
        <fullName evidence="1">Uncharacterized protein</fullName>
    </submittedName>
</protein>
<accession>A0AA36M3A9</accession>
<comment type="caution">
    <text evidence="1">The sequence shown here is derived from an EMBL/GenBank/DDBJ whole genome shotgun (WGS) entry which is preliminary data.</text>
</comment>
<gene>
    <name evidence="1" type="ORF">CYNAS_LOCUS8448</name>
</gene>
<dbReference type="Proteomes" id="UP001176961">
    <property type="component" value="Unassembled WGS sequence"/>
</dbReference>
<feature type="non-terminal residue" evidence="1">
    <location>
        <position position="1"/>
    </location>
</feature>